<dbReference type="InterPro" id="IPR001647">
    <property type="entry name" value="HTH_TetR"/>
</dbReference>
<dbReference type="Gene3D" id="1.10.357.10">
    <property type="entry name" value="Tetracycline Repressor, domain 2"/>
    <property type="match status" value="1"/>
</dbReference>
<sequence length="280" mass="30365">MTTDASAPRRRAEVPEDLVDAAMRASRRLGKDIADLSVQAIAEDAGISRSTLLRRLGGTRHALDEAVRAAGIDPGGQRPVRERAVEAGARLIGEHGLAALTVEAVAADAQCSVPSLYAAFSGRDGLLRAVYDRYSPIPDVEDRISSAGDDLQATVRTIYRLIGESFRQQPRVLPAVLAEILARPHDPAIQALLGEYLPRLLEGVGTWLGEEIRRGRIRDLPRPLLLQQLVGPILLHALSRPVDEALSVLGLPDPDVAYEFFAANFLRAVSEEDDLPRSPK</sequence>
<dbReference type="SUPFAM" id="SSF46689">
    <property type="entry name" value="Homeodomain-like"/>
    <property type="match status" value="2"/>
</dbReference>
<evidence type="ECO:0000259" key="5">
    <source>
        <dbReference type="PROSITE" id="PS50977"/>
    </source>
</evidence>
<dbReference type="InterPro" id="IPR050109">
    <property type="entry name" value="HTH-type_TetR-like_transc_reg"/>
</dbReference>
<proteinExistence type="predicted"/>
<dbReference type="EMBL" id="BAAAZN010000011">
    <property type="protein sequence ID" value="GAA3559917.1"/>
    <property type="molecule type" value="Genomic_DNA"/>
</dbReference>
<feature type="domain" description="HTH tetR-type" evidence="5">
    <location>
        <begin position="78"/>
        <end position="138"/>
    </location>
</feature>
<evidence type="ECO:0000313" key="7">
    <source>
        <dbReference type="Proteomes" id="UP001500689"/>
    </source>
</evidence>
<evidence type="ECO:0000256" key="3">
    <source>
        <dbReference type="ARBA" id="ARBA00023163"/>
    </source>
</evidence>
<name>A0ABP6X2I5_9PSEU</name>
<organism evidence="6 7">
    <name type="scientific">Amycolatopsis ultiminotia</name>
    <dbReference type="NCBI Taxonomy" id="543629"/>
    <lineage>
        <taxon>Bacteria</taxon>
        <taxon>Bacillati</taxon>
        <taxon>Actinomycetota</taxon>
        <taxon>Actinomycetes</taxon>
        <taxon>Pseudonocardiales</taxon>
        <taxon>Pseudonocardiaceae</taxon>
        <taxon>Amycolatopsis</taxon>
    </lineage>
</organism>
<dbReference type="Proteomes" id="UP001500689">
    <property type="component" value="Unassembled WGS sequence"/>
</dbReference>
<dbReference type="SUPFAM" id="SSF48498">
    <property type="entry name" value="Tetracyclin repressor-like, C-terminal domain"/>
    <property type="match status" value="1"/>
</dbReference>
<dbReference type="PROSITE" id="PS50977">
    <property type="entry name" value="HTH_TETR_2"/>
    <property type="match status" value="1"/>
</dbReference>
<evidence type="ECO:0000256" key="1">
    <source>
        <dbReference type="ARBA" id="ARBA00023015"/>
    </source>
</evidence>
<comment type="caution">
    <text evidence="6">The sequence shown here is derived from an EMBL/GenBank/DDBJ whole genome shotgun (WGS) entry which is preliminary data.</text>
</comment>
<keyword evidence="2 4" id="KW-0238">DNA-binding</keyword>
<dbReference type="InterPro" id="IPR036271">
    <property type="entry name" value="Tet_transcr_reg_TetR-rel_C_sf"/>
</dbReference>
<evidence type="ECO:0000313" key="6">
    <source>
        <dbReference type="EMBL" id="GAA3559917.1"/>
    </source>
</evidence>
<gene>
    <name evidence="6" type="ORF">GCM10022222_49530</name>
</gene>
<keyword evidence="1" id="KW-0805">Transcription regulation</keyword>
<evidence type="ECO:0000256" key="2">
    <source>
        <dbReference type="ARBA" id="ARBA00023125"/>
    </source>
</evidence>
<dbReference type="InterPro" id="IPR009057">
    <property type="entry name" value="Homeodomain-like_sf"/>
</dbReference>
<dbReference type="PANTHER" id="PTHR30055:SF234">
    <property type="entry name" value="HTH-TYPE TRANSCRIPTIONAL REGULATOR BETI"/>
    <property type="match status" value="1"/>
</dbReference>
<evidence type="ECO:0000256" key="4">
    <source>
        <dbReference type="PROSITE-ProRule" id="PRU00335"/>
    </source>
</evidence>
<accession>A0ABP6X2I5</accession>
<reference evidence="7" key="1">
    <citation type="journal article" date="2019" name="Int. J. Syst. Evol. Microbiol.">
        <title>The Global Catalogue of Microorganisms (GCM) 10K type strain sequencing project: providing services to taxonomists for standard genome sequencing and annotation.</title>
        <authorList>
            <consortium name="The Broad Institute Genomics Platform"/>
            <consortium name="The Broad Institute Genome Sequencing Center for Infectious Disease"/>
            <person name="Wu L."/>
            <person name="Ma J."/>
        </authorList>
    </citation>
    <scope>NUCLEOTIDE SEQUENCE [LARGE SCALE GENOMIC DNA]</scope>
    <source>
        <strain evidence="7">JCM 16898</strain>
    </source>
</reference>
<dbReference type="Pfam" id="PF00440">
    <property type="entry name" value="TetR_N"/>
    <property type="match status" value="1"/>
</dbReference>
<keyword evidence="3" id="KW-0804">Transcription</keyword>
<dbReference type="PANTHER" id="PTHR30055">
    <property type="entry name" value="HTH-TYPE TRANSCRIPTIONAL REGULATOR RUTR"/>
    <property type="match status" value="1"/>
</dbReference>
<protein>
    <submittedName>
        <fullName evidence="6">TetR/AcrR family transcriptional regulator</fullName>
    </submittedName>
</protein>
<dbReference type="RefSeq" id="WP_344863803.1">
    <property type="nucleotide sequence ID" value="NZ_BAAAZN010000011.1"/>
</dbReference>
<feature type="DNA-binding region" description="H-T-H motif" evidence="4">
    <location>
        <begin position="101"/>
        <end position="120"/>
    </location>
</feature>
<keyword evidence="7" id="KW-1185">Reference proteome</keyword>